<protein>
    <recommendedName>
        <fullName evidence="4">RRM domain-containing protein</fullName>
    </recommendedName>
</protein>
<organism evidence="2 3">
    <name type="scientific">Marasmiellus scandens</name>
    <dbReference type="NCBI Taxonomy" id="2682957"/>
    <lineage>
        <taxon>Eukaryota</taxon>
        <taxon>Fungi</taxon>
        <taxon>Dikarya</taxon>
        <taxon>Basidiomycota</taxon>
        <taxon>Agaricomycotina</taxon>
        <taxon>Agaricomycetes</taxon>
        <taxon>Agaricomycetidae</taxon>
        <taxon>Agaricales</taxon>
        <taxon>Marasmiineae</taxon>
        <taxon>Omphalotaceae</taxon>
        <taxon>Marasmiellus</taxon>
    </lineage>
</organism>
<gene>
    <name evidence="2" type="ORF">VKT23_007689</name>
    <name evidence="1" type="ORF">VKT23_018311</name>
</gene>
<name>A0ABR1JKJ3_9AGAR</name>
<accession>A0ABR1JKJ3</accession>
<evidence type="ECO:0000313" key="3">
    <source>
        <dbReference type="Proteomes" id="UP001498398"/>
    </source>
</evidence>
<dbReference type="SUPFAM" id="SSF54928">
    <property type="entry name" value="RNA-binding domain, RBD"/>
    <property type="match status" value="1"/>
</dbReference>
<dbReference type="Proteomes" id="UP001498398">
    <property type="component" value="Unassembled WGS sequence"/>
</dbReference>
<proteinExistence type="predicted"/>
<evidence type="ECO:0000313" key="1">
    <source>
        <dbReference type="EMBL" id="KAK7437876.1"/>
    </source>
</evidence>
<dbReference type="InterPro" id="IPR035979">
    <property type="entry name" value="RBD_domain_sf"/>
</dbReference>
<sequence>MIFTRTPLLRTLRVFGLPSPRGPALTSFLDKLRITGPIEHIVPNHASRSLDITLFSNEGLIKFLERKRLPHEFDSLKFGIGEESRLPVELLSGLILRNASRALRLAPLMDYMSTDWLMKVLPKFGVVEKLEVNPQEKVAIVHYMSVSEAVHAARSIIKARLIDPRVMVNHVPDRSDDYPMDHEVADLTVAIHMLRRCNIASVIRAYVLKDAETLRRFAPSDLLGQHFYFDNQTSTRILYLFFRSRYGLDRFMSDFEVERNHPDAPYLRRQITNEVTIPGRIVKASEYRATRVLLLTNVNPLIDTSTIIKDFSIYGVHGLTSYDPLIIRSEDRRSIRMAYASLSDSAYALDCIWKGKIDSTRYQGLKVTFGSELFYGIQQEQEPDTTKYPPVHTIFRPLVVG</sequence>
<evidence type="ECO:0008006" key="4">
    <source>
        <dbReference type="Google" id="ProtNLM"/>
    </source>
</evidence>
<dbReference type="EMBL" id="JBANRG010000082">
    <property type="protein sequence ID" value="KAK7437876.1"/>
    <property type="molecule type" value="Genomic_DNA"/>
</dbReference>
<dbReference type="EMBL" id="JBANRG010000010">
    <property type="protein sequence ID" value="KAK7463104.1"/>
    <property type="molecule type" value="Genomic_DNA"/>
</dbReference>
<keyword evidence="3" id="KW-1185">Reference proteome</keyword>
<evidence type="ECO:0000313" key="2">
    <source>
        <dbReference type="EMBL" id="KAK7463104.1"/>
    </source>
</evidence>
<reference evidence="2 3" key="1">
    <citation type="submission" date="2024-01" db="EMBL/GenBank/DDBJ databases">
        <title>A draft genome for the cacao thread blight pathogen Marasmiellus scandens.</title>
        <authorList>
            <person name="Baruah I.K."/>
            <person name="Leung J."/>
            <person name="Bukari Y."/>
            <person name="Amoako-Attah I."/>
            <person name="Meinhardt L.W."/>
            <person name="Bailey B.A."/>
            <person name="Cohen S.P."/>
        </authorList>
    </citation>
    <scope>NUCLEOTIDE SEQUENCE [LARGE SCALE GENOMIC DNA]</scope>
    <source>
        <strain evidence="2 3">GH-19</strain>
    </source>
</reference>
<comment type="caution">
    <text evidence="2">The sequence shown here is derived from an EMBL/GenBank/DDBJ whole genome shotgun (WGS) entry which is preliminary data.</text>
</comment>